<organism evidence="1 2">
    <name type="scientific">Lecanicillium saksenae</name>
    <dbReference type="NCBI Taxonomy" id="468837"/>
    <lineage>
        <taxon>Eukaryota</taxon>
        <taxon>Fungi</taxon>
        <taxon>Dikarya</taxon>
        <taxon>Ascomycota</taxon>
        <taxon>Pezizomycotina</taxon>
        <taxon>Sordariomycetes</taxon>
        <taxon>Hypocreomycetidae</taxon>
        <taxon>Hypocreales</taxon>
        <taxon>Cordycipitaceae</taxon>
        <taxon>Lecanicillium</taxon>
    </lineage>
</organism>
<proteinExistence type="predicted"/>
<gene>
    <name evidence="1" type="ORF">NLG97_g3883</name>
</gene>
<protein>
    <submittedName>
        <fullName evidence="1">Uncharacterized protein</fullName>
    </submittedName>
</protein>
<evidence type="ECO:0000313" key="1">
    <source>
        <dbReference type="EMBL" id="KAJ3494739.1"/>
    </source>
</evidence>
<reference evidence="1" key="1">
    <citation type="submission" date="2022-07" db="EMBL/GenBank/DDBJ databases">
        <title>Genome Sequence of Lecanicillium saksenae.</title>
        <authorList>
            <person name="Buettner E."/>
        </authorList>
    </citation>
    <scope>NUCLEOTIDE SEQUENCE</scope>
    <source>
        <strain evidence="1">VT-O1</strain>
    </source>
</reference>
<evidence type="ECO:0000313" key="2">
    <source>
        <dbReference type="Proteomes" id="UP001148737"/>
    </source>
</evidence>
<dbReference type="Proteomes" id="UP001148737">
    <property type="component" value="Unassembled WGS sequence"/>
</dbReference>
<dbReference type="EMBL" id="JANAKD010000348">
    <property type="protein sequence ID" value="KAJ3494739.1"/>
    <property type="molecule type" value="Genomic_DNA"/>
</dbReference>
<sequence>MYPAGYVLSKRKLHGGIGYELGPITLAAGSIVDAGKMLLRDQWNTRLHGPLEEAFKAGQRATVPDVRFHKERVSGLWGDAQSNELEMFLQKRGLKTLLFAGVNTDQCVLATVQDASSKGFDTVLLRDGCGTTSPEYARQMVWYNCQKSWGFTSTCEALAAGVREMAKEKPADE</sequence>
<accession>A0ACC1QYQ4</accession>
<name>A0ACC1QYQ4_9HYPO</name>
<comment type="caution">
    <text evidence="1">The sequence shown here is derived from an EMBL/GenBank/DDBJ whole genome shotgun (WGS) entry which is preliminary data.</text>
</comment>
<keyword evidence="2" id="KW-1185">Reference proteome</keyword>